<organism evidence="2 3">
    <name type="scientific">Kribbella deserti</name>
    <dbReference type="NCBI Taxonomy" id="1926257"/>
    <lineage>
        <taxon>Bacteria</taxon>
        <taxon>Bacillati</taxon>
        <taxon>Actinomycetota</taxon>
        <taxon>Actinomycetes</taxon>
        <taxon>Propionibacteriales</taxon>
        <taxon>Kribbellaceae</taxon>
        <taxon>Kribbella</taxon>
    </lineage>
</organism>
<evidence type="ECO:0000313" key="3">
    <source>
        <dbReference type="Proteomes" id="UP001589890"/>
    </source>
</evidence>
<name>A0ABV6QHA3_9ACTN</name>
<protein>
    <recommendedName>
        <fullName evidence="4">LemA family protein</fullName>
    </recommendedName>
</protein>
<keyword evidence="1" id="KW-0812">Transmembrane</keyword>
<gene>
    <name evidence="2" type="ORF">ACFFGN_07965</name>
</gene>
<proteinExistence type="predicted"/>
<dbReference type="Proteomes" id="UP001589890">
    <property type="component" value="Unassembled WGS sequence"/>
</dbReference>
<sequence>MRWNGGVWAWVLVAVVVVVLLLALYSTWTAGRLDRLHHRVATARASLDTELARRSALVSELASAGVLDPASSLLLLDAAHRARTASADDREQCESALTRAIAATLTGAAIEPWVGELAATARRVQLARRFHNDIVVSTRALRQRRLVGVLRLAGHAPLPRTIELDDGS</sequence>
<keyword evidence="1" id="KW-0472">Membrane</keyword>
<dbReference type="InterPro" id="IPR023353">
    <property type="entry name" value="LemA-like_dom_sf"/>
</dbReference>
<accession>A0ABV6QHA3</accession>
<reference evidence="2 3" key="1">
    <citation type="submission" date="2024-09" db="EMBL/GenBank/DDBJ databases">
        <authorList>
            <person name="Sun Q."/>
            <person name="Mori K."/>
        </authorList>
    </citation>
    <scope>NUCLEOTIDE SEQUENCE [LARGE SCALE GENOMIC DNA]</scope>
    <source>
        <strain evidence="2 3">CGMCC 1.15906</strain>
    </source>
</reference>
<dbReference type="EMBL" id="JBHLTC010000008">
    <property type="protein sequence ID" value="MFC0623994.1"/>
    <property type="molecule type" value="Genomic_DNA"/>
</dbReference>
<comment type="caution">
    <text evidence="2">The sequence shown here is derived from an EMBL/GenBank/DDBJ whole genome shotgun (WGS) entry which is preliminary data.</text>
</comment>
<dbReference type="SUPFAM" id="SSF140478">
    <property type="entry name" value="LemA-like"/>
    <property type="match status" value="1"/>
</dbReference>
<evidence type="ECO:0008006" key="4">
    <source>
        <dbReference type="Google" id="ProtNLM"/>
    </source>
</evidence>
<feature type="transmembrane region" description="Helical" evidence="1">
    <location>
        <begin position="6"/>
        <end position="25"/>
    </location>
</feature>
<keyword evidence="3" id="KW-1185">Reference proteome</keyword>
<evidence type="ECO:0000256" key="1">
    <source>
        <dbReference type="SAM" id="Phobius"/>
    </source>
</evidence>
<evidence type="ECO:0000313" key="2">
    <source>
        <dbReference type="EMBL" id="MFC0623994.1"/>
    </source>
</evidence>
<keyword evidence="1" id="KW-1133">Transmembrane helix</keyword>
<dbReference type="RefSeq" id="WP_380044698.1">
    <property type="nucleotide sequence ID" value="NZ_JBHLTC010000008.1"/>
</dbReference>